<accession>A0A1H3VNQ4</accession>
<dbReference type="SUPFAM" id="SSF54631">
    <property type="entry name" value="CBS-domain pair"/>
    <property type="match status" value="1"/>
</dbReference>
<dbReference type="EMBL" id="FNQF01000001">
    <property type="protein sequence ID" value="SDZ76425.1"/>
    <property type="molecule type" value="Genomic_DNA"/>
</dbReference>
<dbReference type="AlphaFoldDB" id="A0A1H3VNQ4"/>
<evidence type="ECO:0000313" key="2">
    <source>
        <dbReference type="Proteomes" id="UP000198820"/>
    </source>
</evidence>
<proteinExistence type="predicted"/>
<evidence type="ECO:0008006" key="3">
    <source>
        <dbReference type="Google" id="ProtNLM"/>
    </source>
</evidence>
<evidence type="ECO:0000313" key="1">
    <source>
        <dbReference type="EMBL" id="SDZ76425.1"/>
    </source>
</evidence>
<dbReference type="STRING" id="908615.SAMN05421540_101205"/>
<organism evidence="1 2">
    <name type="scientific">Psychroflexus halocasei</name>
    <dbReference type="NCBI Taxonomy" id="908615"/>
    <lineage>
        <taxon>Bacteria</taxon>
        <taxon>Pseudomonadati</taxon>
        <taxon>Bacteroidota</taxon>
        <taxon>Flavobacteriia</taxon>
        <taxon>Flavobacteriales</taxon>
        <taxon>Flavobacteriaceae</taxon>
        <taxon>Psychroflexus</taxon>
    </lineage>
</organism>
<sequence length="215" mass="25073">MNWLSLVNPDADVYNFDANFESEIFKSDASHFIITEKDQFKGCLSREALDLSKKDVSPKDFTDEFEIFFGQSHQNILDIFSLFANHQTNRLPILGDHHTFMGVLHLNDIFEIISETNFISNKADTIIIRKSSIDFAYSELFHLLESMNAKILGSFISDHNSDFVEVFIKIKHQGLNEILQSLRRFKYNIVSQHHEDQHEIKLKEHSAYLDKYLNI</sequence>
<protein>
    <recommendedName>
        <fullName evidence="3">CBS domain-containing protein</fullName>
    </recommendedName>
</protein>
<dbReference type="Proteomes" id="UP000198820">
    <property type="component" value="Unassembled WGS sequence"/>
</dbReference>
<keyword evidence="2" id="KW-1185">Reference proteome</keyword>
<dbReference type="InterPro" id="IPR046342">
    <property type="entry name" value="CBS_dom_sf"/>
</dbReference>
<gene>
    <name evidence="1" type="ORF">SAMN05421540_101205</name>
</gene>
<reference evidence="1 2" key="1">
    <citation type="submission" date="2016-10" db="EMBL/GenBank/DDBJ databases">
        <authorList>
            <person name="de Groot N.N."/>
        </authorList>
    </citation>
    <scope>NUCLEOTIDE SEQUENCE [LARGE SCALE GENOMIC DNA]</scope>
    <source>
        <strain evidence="1 2">DSM 23581</strain>
    </source>
</reference>
<dbReference type="Gene3D" id="3.10.580.10">
    <property type="entry name" value="CBS-domain"/>
    <property type="match status" value="1"/>
</dbReference>
<name>A0A1H3VNQ4_9FLAO</name>
<dbReference type="RefSeq" id="WP_093238162.1">
    <property type="nucleotide sequence ID" value="NZ_FNQF01000001.1"/>
</dbReference>